<proteinExistence type="predicted"/>
<comment type="caution">
    <text evidence="2">The sequence shown here is derived from an EMBL/GenBank/DDBJ whole genome shotgun (WGS) entry which is preliminary data.</text>
</comment>
<name>A0A261VMF9_9BORD</name>
<evidence type="ECO:0000313" key="2">
    <source>
        <dbReference type="EMBL" id="OZI75239.1"/>
    </source>
</evidence>
<dbReference type="AlphaFoldDB" id="A0A261VMF9"/>
<dbReference type="PANTHER" id="PTHR30383:SF24">
    <property type="entry name" value="THIOESTERASE 1_PROTEASE 1_LYSOPHOSPHOLIPASE L1"/>
    <property type="match status" value="1"/>
</dbReference>
<evidence type="ECO:0000259" key="1">
    <source>
        <dbReference type="Pfam" id="PF13472"/>
    </source>
</evidence>
<protein>
    <submittedName>
        <fullName evidence="2">Arylesterase</fullName>
    </submittedName>
</protein>
<dbReference type="SUPFAM" id="SSF52266">
    <property type="entry name" value="SGNH hydrolase"/>
    <property type="match status" value="1"/>
</dbReference>
<feature type="domain" description="SGNH hydrolase-type esterase" evidence="1">
    <location>
        <begin position="24"/>
        <end position="182"/>
    </location>
</feature>
<dbReference type="EMBL" id="NEVU01000002">
    <property type="protein sequence ID" value="OZI75239.1"/>
    <property type="molecule type" value="Genomic_DNA"/>
</dbReference>
<evidence type="ECO:0000313" key="3">
    <source>
        <dbReference type="Proteomes" id="UP000216429"/>
    </source>
</evidence>
<sequence>MLAAVPAAGAQTAAPAGTSQTVLVVGDSLAAEYGLTRGSGWVPLMARRVSERYPNYAVVNASISGDTTSGGKARLPALLKRHAPAVVVLELGSNDALRGLALTMTESNLTAMTQAAKEAGAKVLIVGMQIPPNYGRDYTERFARVFQTVAQKEKTALVPFLMDGMATNRDLFQADGIHPNEKAQPTLLDNVWPGLEPLLRADQPSAG</sequence>
<organism evidence="2 3">
    <name type="scientific">Bordetella genomosp. 12</name>
    <dbReference type="NCBI Taxonomy" id="463035"/>
    <lineage>
        <taxon>Bacteria</taxon>
        <taxon>Pseudomonadati</taxon>
        <taxon>Pseudomonadota</taxon>
        <taxon>Betaproteobacteria</taxon>
        <taxon>Burkholderiales</taxon>
        <taxon>Alcaligenaceae</taxon>
        <taxon>Bordetella</taxon>
    </lineage>
</organism>
<keyword evidence="3" id="KW-1185">Reference proteome</keyword>
<dbReference type="GO" id="GO:0004622">
    <property type="term" value="F:phosphatidylcholine lysophospholipase activity"/>
    <property type="evidence" value="ECO:0007669"/>
    <property type="project" value="TreeGrafter"/>
</dbReference>
<accession>A0A261VMF9</accession>
<dbReference type="Gene3D" id="3.40.50.1110">
    <property type="entry name" value="SGNH hydrolase"/>
    <property type="match status" value="1"/>
</dbReference>
<dbReference type="Pfam" id="PF13472">
    <property type="entry name" value="Lipase_GDSL_2"/>
    <property type="match status" value="1"/>
</dbReference>
<dbReference type="PANTHER" id="PTHR30383">
    <property type="entry name" value="THIOESTERASE 1/PROTEASE 1/LYSOPHOSPHOLIPASE L1"/>
    <property type="match status" value="1"/>
</dbReference>
<dbReference type="InterPro" id="IPR036514">
    <property type="entry name" value="SGNH_hydro_sf"/>
</dbReference>
<dbReference type="InterPro" id="IPR013830">
    <property type="entry name" value="SGNH_hydro"/>
</dbReference>
<dbReference type="InterPro" id="IPR051532">
    <property type="entry name" value="Ester_Hydrolysis_Enzymes"/>
</dbReference>
<dbReference type="Proteomes" id="UP000216429">
    <property type="component" value="Unassembled WGS sequence"/>
</dbReference>
<reference evidence="3" key="1">
    <citation type="submission" date="2017-05" db="EMBL/GenBank/DDBJ databases">
        <title>Complete and WGS of Bordetella genogroups.</title>
        <authorList>
            <person name="Spilker T."/>
            <person name="Lipuma J."/>
        </authorList>
    </citation>
    <scope>NUCLEOTIDE SEQUENCE [LARGE SCALE GENOMIC DNA]</scope>
    <source>
        <strain evidence="3">AU6712</strain>
    </source>
</reference>
<dbReference type="CDD" id="cd01822">
    <property type="entry name" value="Lysophospholipase_L1_like"/>
    <property type="match status" value="1"/>
</dbReference>
<gene>
    <name evidence="2" type="ORF">CAL22_11220</name>
</gene>